<dbReference type="PANTHER" id="PTHR42923">
    <property type="entry name" value="PROTOPORPHYRINOGEN OXIDASE"/>
    <property type="match status" value="1"/>
</dbReference>
<feature type="domain" description="Amine oxidase" evidence="4">
    <location>
        <begin position="15"/>
        <end position="412"/>
    </location>
</feature>
<proteinExistence type="predicted"/>
<dbReference type="PRINTS" id="PR00757">
    <property type="entry name" value="AMINEOXDASEF"/>
</dbReference>
<dbReference type="RefSeq" id="WP_089739083.1">
    <property type="nucleotide sequence ID" value="NZ_FOGL01000002.1"/>
</dbReference>
<comment type="cofactor">
    <cofactor evidence="1">
        <name>FAD</name>
        <dbReference type="ChEBI" id="CHEBI:57692"/>
    </cofactor>
</comment>
<evidence type="ECO:0000313" key="6">
    <source>
        <dbReference type="Proteomes" id="UP000199687"/>
    </source>
</evidence>
<sequence>MCEKIWDVVIVGGGLAGYVAANFLAKAGLTVTILEKGAQVGGRGKTDVINGQSFNLGPHALYKKGNAKLILEELGITVNGGSPKLGGVIIKNKQEYIAPLSPGGLLRTTFLNRKEKTEWMYCLIKLNTVKPEELIHLTYQQWVEKIAKTENVQDMLYTLSRLVTYSHSPNSASAKVIVSHIQLGMKGVLYIDGGWQSLIDQLHNQAVTLGVRMQTKANVKQIVRTEDFFQLTVSDHDIIKSKKVVYSGDPNDLDSLLPKAVFHKSIQPIKAATLDVALTDLPRPEKLFAMGIDQSFYYSVHSPYAKLSENSTILHVLKYHSEETVNGKEQQQELEHFLDQIQPGWQRYKIKSRCFPHITVNYRLPKIGDETWLQSLQTAVPGLKFAGDWAAPGMILAEGAVESGKRAAVDIIQKSEELLCK</sequence>
<dbReference type="SUPFAM" id="SSF51905">
    <property type="entry name" value="FAD/NAD(P)-binding domain"/>
    <property type="match status" value="1"/>
</dbReference>
<dbReference type="InterPro" id="IPR002937">
    <property type="entry name" value="Amino_oxidase"/>
</dbReference>
<keyword evidence="6" id="KW-1185">Reference proteome</keyword>
<name>A0A1H9MQ25_9BACI</name>
<feature type="binding site" evidence="3">
    <location>
        <position position="219"/>
    </location>
    <ligand>
        <name>FAD</name>
        <dbReference type="ChEBI" id="CHEBI:57692"/>
    </ligand>
</feature>
<dbReference type="AlphaFoldDB" id="A0A1H9MQ25"/>
<dbReference type="InterPro" id="IPR001613">
    <property type="entry name" value="Flavin_amine_oxidase"/>
</dbReference>
<evidence type="ECO:0000256" key="3">
    <source>
        <dbReference type="PIRSR" id="PIRSR601613-1"/>
    </source>
</evidence>
<dbReference type="STRING" id="531814.SAMN04487944_10299"/>
<dbReference type="Proteomes" id="UP000199687">
    <property type="component" value="Unassembled WGS sequence"/>
</dbReference>
<organism evidence="5 6">
    <name type="scientific">Gracilibacillus ureilyticus</name>
    <dbReference type="NCBI Taxonomy" id="531814"/>
    <lineage>
        <taxon>Bacteria</taxon>
        <taxon>Bacillati</taxon>
        <taxon>Bacillota</taxon>
        <taxon>Bacilli</taxon>
        <taxon>Bacillales</taxon>
        <taxon>Bacillaceae</taxon>
        <taxon>Gracilibacillus</taxon>
    </lineage>
</organism>
<accession>A0A1H9MQ25</accession>
<evidence type="ECO:0000256" key="1">
    <source>
        <dbReference type="ARBA" id="ARBA00001974"/>
    </source>
</evidence>
<gene>
    <name evidence="5" type="ORF">SAMN04487944_10299</name>
</gene>
<keyword evidence="2" id="KW-0560">Oxidoreductase</keyword>
<dbReference type="InterPro" id="IPR050464">
    <property type="entry name" value="Zeta_carotene_desat/Oxidored"/>
</dbReference>
<dbReference type="PANTHER" id="PTHR42923:SF3">
    <property type="entry name" value="PROTOPORPHYRINOGEN OXIDASE"/>
    <property type="match status" value="1"/>
</dbReference>
<dbReference type="Gene3D" id="3.90.660.50">
    <property type="match status" value="1"/>
</dbReference>
<reference evidence="5 6" key="1">
    <citation type="submission" date="2016-10" db="EMBL/GenBank/DDBJ databases">
        <authorList>
            <person name="de Groot N.N."/>
        </authorList>
    </citation>
    <scope>NUCLEOTIDE SEQUENCE [LARGE SCALE GENOMIC DNA]</scope>
    <source>
        <strain evidence="5 6">CGMCC 1.7727</strain>
    </source>
</reference>
<protein>
    <submittedName>
        <fullName evidence="5">Phytoene dehydrogenase-related protein</fullName>
    </submittedName>
</protein>
<dbReference type="OrthoDB" id="269318at2"/>
<evidence type="ECO:0000313" key="5">
    <source>
        <dbReference type="EMBL" id="SER25691.1"/>
    </source>
</evidence>
<evidence type="ECO:0000256" key="2">
    <source>
        <dbReference type="ARBA" id="ARBA00023002"/>
    </source>
</evidence>
<evidence type="ECO:0000259" key="4">
    <source>
        <dbReference type="Pfam" id="PF01593"/>
    </source>
</evidence>
<dbReference type="InterPro" id="IPR036188">
    <property type="entry name" value="FAD/NAD-bd_sf"/>
</dbReference>
<dbReference type="Pfam" id="PF01593">
    <property type="entry name" value="Amino_oxidase"/>
    <property type="match status" value="1"/>
</dbReference>
<dbReference type="Gene3D" id="3.50.50.60">
    <property type="entry name" value="FAD/NAD(P)-binding domain"/>
    <property type="match status" value="1"/>
</dbReference>
<dbReference type="EMBL" id="FOGL01000002">
    <property type="protein sequence ID" value="SER25691.1"/>
    <property type="molecule type" value="Genomic_DNA"/>
</dbReference>
<dbReference type="GO" id="GO:0016491">
    <property type="term" value="F:oxidoreductase activity"/>
    <property type="evidence" value="ECO:0007669"/>
    <property type="project" value="UniProtKB-KW"/>
</dbReference>